<dbReference type="HOGENOM" id="CLU_2904115_0_0_1"/>
<organism evidence="1">
    <name type="scientific">Cryptococcus bacillisporus CA1280</name>
    <dbReference type="NCBI Taxonomy" id="1296109"/>
    <lineage>
        <taxon>Eukaryota</taxon>
        <taxon>Fungi</taxon>
        <taxon>Dikarya</taxon>
        <taxon>Basidiomycota</taxon>
        <taxon>Agaricomycotina</taxon>
        <taxon>Tremellomycetes</taxon>
        <taxon>Tremellales</taxon>
        <taxon>Cryptococcaceae</taxon>
        <taxon>Cryptococcus</taxon>
        <taxon>Cryptococcus gattii species complex</taxon>
    </lineage>
</organism>
<evidence type="ECO:0000313" key="1">
    <source>
        <dbReference type="EMBL" id="KIR48458.1"/>
    </source>
</evidence>
<name>A0A0D0UJW5_CRYGA</name>
<dbReference type="OrthoDB" id="10278482at2759"/>
<dbReference type="AlphaFoldDB" id="A0A0D0UJW5"/>
<dbReference type="EMBL" id="KN847977">
    <property type="protein sequence ID" value="KIR48458.1"/>
    <property type="molecule type" value="Genomic_DNA"/>
</dbReference>
<sequence length="66" mass="7654">MPKDMWSSPSIPCSQRATCFMNTLHSLRGSRPRRKSGQPLIFELRGSKNETCLVDEMDLFVERFSF</sequence>
<gene>
    <name evidence="1" type="ORF">I312_02304</name>
</gene>
<proteinExistence type="predicted"/>
<protein>
    <submittedName>
        <fullName evidence="1">Uncharacterized protein</fullName>
    </submittedName>
</protein>
<reference evidence="1" key="1">
    <citation type="submission" date="2015-01" db="EMBL/GenBank/DDBJ databases">
        <title>The Genome Sequence of Cryptococcus gattii CA1280.</title>
        <authorList>
            <consortium name="The Broad Institute Genomics Platform"/>
            <person name="Cuomo C."/>
            <person name="Litvintseva A."/>
            <person name="Chen Y."/>
            <person name="Heitman J."/>
            <person name="Sun S."/>
            <person name="Springer D."/>
            <person name="Dromer F."/>
            <person name="Young S."/>
            <person name="Zeng Q."/>
            <person name="Gargeya S."/>
            <person name="Abouelleil A."/>
            <person name="Alvarado L."/>
            <person name="Chapman S.B."/>
            <person name="Gainer-Dewar J."/>
            <person name="Goldberg J."/>
            <person name="Griggs A."/>
            <person name="Gujja S."/>
            <person name="Hansen M."/>
            <person name="Howarth C."/>
            <person name="Imamovic A."/>
            <person name="Larimer J."/>
            <person name="Murphy C."/>
            <person name="Naylor J."/>
            <person name="Pearson M."/>
            <person name="Priest M."/>
            <person name="Roberts A."/>
            <person name="Saif S."/>
            <person name="Shea T."/>
            <person name="Sykes S."/>
            <person name="Wortman J."/>
            <person name="Nusbaum C."/>
            <person name="Birren B."/>
        </authorList>
    </citation>
    <scope>NUCLEOTIDE SEQUENCE [LARGE SCALE GENOMIC DNA]</scope>
    <source>
        <strain evidence="1">CA1280</strain>
    </source>
</reference>
<accession>A0A0D0UJW5</accession>